<dbReference type="EMBL" id="JABANE010000092">
    <property type="protein sequence ID" value="NME71284.1"/>
    <property type="molecule type" value="Genomic_DNA"/>
</dbReference>
<dbReference type="SUPFAM" id="SSF110296">
    <property type="entry name" value="Oligoxyloglucan reducing end-specific cellobiohydrolase"/>
    <property type="match status" value="2"/>
</dbReference>
<dbReference type="PANTHER" id="PTHR43739">
    <property type="entry name" value="XYLOGLUCANASE (EUROFUNG)"/>
    <property type="match status" value="1"/>
</dbReference>
<evidence type="ECO:0000256" key="1">
    <source>
        <dbReference type="ARBA" id="ARBA00022737"/>
    </source>
</evidence>
<organism evidence="4 5">
    <name type="scientific">Flammeovirga aprica JL-4</name>
    <dbReference type="NCBI Taxonomy" id="694437"/>
    <lineage>
        <taxon>Bacteria</taxon>
        <taxon>Pseudomonadati</taxon>
        <taxon>Bacteroidota</taxon>
        <taxon>Cytophagia</taxon>
        <taxon>Cytophagales</taxon>
        <taxon>Flammeovirgaceae</taxon>
        <taxon>Flammeovirga</taxon>
    </lineage>
</organism>
<evidence type="ECO:0000313" key="4">
    <source>
        <dbReference type="EMBL" id="NME71284.1"/>
    </source>
</evidence>
<dbReference type="RefSeq" id="WP_169659502.1">
    <property type="nucleotide sequence ID" value="NZ_JABANE010000092.1"/>
</dbReference>
<keyword evidence="2" id="KW-0812">Transmembrane</keyword>
<comment type="caution">
    <text evidence="4">The sequence shown here is derived from an EMBL/GenBank/DDBJ whole genome shotgun (WGS) entry which is preliminary data.</text>
</comment>
<dbReference type="Proteomes" id="UP000576082">
    <property type="component" value="Unassembled WGS sequence"/>
</dbReference>
<evidence type="ECO:0000256" key="2">
    <source>
        <dbReference type="SAM" id="Phobius"/>
    </source>
</evidence>
<proteinExistence type="predicted"/>
<gene>
    <name evidence="4" type="ORF">HHU12_25185</name>
</gene>
<dbReference type="InterPro" id="IPR015943">
    <property type="entry name" value="WD40/YVTN_repeat-like_dom_sf"/>
</dbReference>
<keyword evidence="5" id="KW-1185">Reference proteome</keyword>
<dbReference type="Pfam" id="PF15902">
    <property type="entry name" value="Sortilin-Vps10"/>
    <property type="match status" value="1"/>
</dbReference>
<name>A0A7X9RZ03_9BACT</name>
<dbReference type="InterPro" id="IPR026444">
    <property type="entry name" value="Secre_tail"/>
</dbReference>
<keyword evidence="1" id="KW-0677">Repeat</keyword>
<dbReference type="Gene3D" id="2.130.10.10">
    <property type="entry name" value="YVTN repeat-like/Quinoprotein amine dehydrogenase"/>
    <property type="match status" value="4"/>
</dbReference>
<evidence type="ECO:0000313" key="5">
    <source>
        <dbReference type="Proteomes" id="UP000576082"/>
    </source>
</evidence>
<feature type="domain" description="Sortilin N-terminal" evidence="3">
    <location>
        <begin position="259"/>
        <end position="398"/>
    </location>
</feature>
<dbReference type="NCBIfam" id="TIGR04183">
    <property type="entry name" value="Por_Secre_tail"/>
    <property type="match status" value="1"/>
</dbReference>
<dbReference type="PANTHER" id="PTHR43739:SF5">
    <property type="entry name" value="EXO-ALPHA-SIALIDASE"/>
    <property type="match status" value="1"/>
</dbReference>
<dbReference type="CDD" id="cd15482">
    <property type="entry name" value="Sialidase_non-viral"/>
    <property type="match status" value="1"/>
</dbReference>
<evidence type="ECO:0000259" key="3">
    <source>
        <dbReference type="Pfam" id="PF15902"/>
    </source>
</evidence>
<dbReference type="AlphaFoldDB" id="A0A7X9RZ03"/>
<accession>A0A7X9RZ03</accession>
<feature type="transmembrane region" description="Helical" evidence="2">
    <location>
        <begin position="7"/>
        <end position="24"/>
    </location>
</feature>
<dbReference type="InterPro" id="IPR052025">
    <property type="entry name" value="Xyloglucanase_GH74"/>
</dbReference>
<sequence>MINQKSLFSILIFITTAGVFYYSHQTNNTSENSPIHLSKDIQLERYQSKRIKKNAEGYTKSDKPDKFIELMNSLKVRKGNNINQYEKGYKLKETLKANAYFKSNRRTTETVSNEKWIERGPNNAPGRTRAIVVDKNDASNNTWIAGSVSGGIWKTTDKGQNWTPLTDNLPTLSVSHISQSESNPNIWYACTGEGYGNIDGVKGDGIFKSTDGGNSWFSLENTLDNEDFQIVNRLIIDPANPDNLTVCTSANPGSGYKSSIFVSKDGGQSWRKTYEERRRDFGFAILQVVASPDDFNIQYAAVKNVGILKSVDMGASWTALSGYNFNVGGDQRIEIAVSPVNTDYIYASFAGKGDASEDGNLYLSRDAGATWTLLQADVNEAYLGGQGWYDNAIMAHPYDENSFYVGGVDIWKINIINDQNGIEFQRVSDAYNANNVRNPINPSLFITGNTVVEGLHPDHHSFVSVKTTPDQFYIINTNDGGVYYSNEGTNPGEEDGDWTFAGYGYNTTQFYGIDKKTGENQYIGGSQDNGTWISFENPTKDSNYKMFIGGDGFDAVWHSEDGNKILGTIYNNNIYRSNDGGNSFFRSTSGLRDDNENAPFITKLANSKQNPDVVYAVGQQGVWRSADFGSNWSLSAINSINWNIDTFMDIEVSEANTDIVWAGHDFSDALYLSKDDGITFNATSNNAGNLSIDGPISGLVPDPIYEENAYVLFSFPNAPKILKTTDFGENWEDISGFNQNDSSTTGFPNVAVYDLLVFPYNDNYLWAGTEIGVFESLDGGESWHPLEGDIPNVCIWDMKYSDNQVYLGTHGRGIWSIDIPENPQPEVISYISTLSGVDININIATDADSIVMYNKSKERVTAFNTSFSAGEHIISVSNADLIENEVHFISYKNNRVYKGKFTTIDGVEYNAPSDSYYNDFTNFNTASDFISDGITFNTSVVNFAFAALHSNHPYAVNSDSYSYLKTPIIIKEDNSNFFYKDVALVSTDDDFVSIEAKKGNEEWVNISGSYDASFNSNWKQYADLGSNGAETLDVRHQIDLQDFYNAGDTILIRFKLSSDEVNPNWGWAITYLNIQSIEEEPVTKSLNEALFNSIKVYPTVIDDHRATIEFNALQNESLSYQLVDLNGKVIQSASLKTVTGKNKIPIQLQTDKKGVYILVLSDGEMKQSFKLILQ</sequence>
<reference evidence="4 5" key="1">
    <citation type="submission" date="2020-04" db="EMBL/GenBank/DDBJ databases">
        <title>Flammeovirga sp. SR4, a novel species isolated from seawater.</title>
        <authorList>
            <person name="Wang X."/>
        </authorList>
    </citation>
    <scope>NUCLEOTIDE SEQUENCE [LARGE SCALE GENOMIC DNA]</scope>
    <source>
        <strain evidence="4 5">ATCC 23126</strain>
    </source>
</reference>
<protein>
    <submittedName>
        <fullName evidence="4">T9SS type A sorting domain-containing protein</fullName>
    </submittedName>
</protein>
<keyword evidence="2" id="KW-0472">Membrane</keyword>
<keyword evidence="2" id="KW-1133">Transmembrane helix</keyword>
<dbReference type="GO" id="GO:0010411">
    <property type="term" value="P:xyloglucan metabolic process"/>
    <property type="evidence" value="ECO:0007669"/>
    <property type="project" value="TreeGrafter"/>
</dbReference>
<dbReference type="InterPro" id="IPR031778">
    <property type="entry name" value="Sortilin_N"/>
</dbReference>